<name>A0A1E5L7A7_9FIRM</name>
<feature type="compositionally biased region" description="Basic and acidic residues" evidence="1">
    <location>
        <begin position="172"/>
        <end position="182"/>
    </location>
</feature>
<proteinExistence type="predicted"/>
<accession>A0A1E5L7A7</accession>
<feature type="region of interest" description="Disordered" evidence="1">
    <location>
        <begin position="134"/>
        <end position="189"/>
    </location>
</feature>
<comment type="caution">
    <text evidence="2">The sequence shown here is derived from an EMBL/GenBank/DDBJ whole genome shotgun (WGS) entry which is preliminary data.</text>
</comment>
<feature type="region of interest" description="Disordered" evidence="1">
    <location>
        <begin position="88"/>
        <end position="118"/>
    </location>
</feature>
<dbReference type="Proteomes" id="UP000095255">
    <property type="component" value="Unassembled WGS sequence"/>
</dbReference>
<organism evidence="2 3">
    <name type="scientific">Desulfuribacillus stibiiarsenatis</name>
    <dbReference type="NCBI Taxonomy" id="1390249"/>
    <lineage>
        <taxon>Bacteria</taxon>
        <taxon>Bacillati</taxon>
        <taxon>Bacillota</taxon>
        <taxon>Desulfuribacillia</taxon>
        <taxon>Desulfuribacillales</taxon>
        <taxon>Desulfuribacillaceae</taxon>
        <taxon>Desulfuribacillus</taxon>
    </lineage>
</organism>
<reference evidence="2 3" key="1">
    <citation type="submission" date="2016-09" db="EMBL/GenBank/DDBJ databases">
        <title>Desulfuribacillus arsenicus sp. nov., an obligately anaerobic, dissimilatory arsenic- and antimonate-reducing bacterium isolated from anoxic sediments.</title>
        <authorList>
            <person name="Abin C.A."/>
            <person name="Hollibaugh J.T."/>
        </authorList>
    </citation>
    <scope>NUCLEOTIDE SEQUENCE [LARGE SCALE GENOMIC DNA]</scope>
    <source>
        <strain evidence="2 3">MLFW-2</strain>
    </source>
</reference>
<dbReference type="RefSeq" id="WP_069701564.1">
    <property type="nucleotide sequence ID" value="NZ_MJAT01000008.1"/>
</dbReference>
<gene>
    <name evidence="2" type="ORF">BHU72_14515</name>
</gene>
<evidence type="ECO:0000313" key="3">
    <source>
        <dbReference type="Proteomes" id="UP000095255"/>
    </source>
</evidence>
<protein>
    <submittedName>
        <fullName evidence="2">Uncharacterized protein</fullName>
    </submittedName>
</protein>
<dbReference type="AlphaFoldDB" id="A0A1E5L7A7"/>
<sequence>MSRVKLNKPKKPIKPGKQVTIYFNKEVPAELFHVVNANIKNANSFLLEVLSVVFESPELYESVRGYMGEIPSGRIYNFPNVHKSSVTQSTVKHDVLSNQHKRVPMDRGKDESIDSSKPLDTLSLQNIEQAVEVMDSPESSELVEPQQPMDTLESLEIKEPQDTSDTASSNALDDKKQREPKNKSVMWKK</sequence>
<keyword evidence="3" id="KW-1185">Reference proteome</keyword>
<evidence type="ECO:0000256" key="1">
    <source>
        <dbReference type="SAM" id="MobiDB-lite"/>
    </source>
</evidence>
<feature type="compositionally biased region" description="Basic and acidic residues" evidence="1">
    <location>
        <begin position="103"/>
        <end position="114"/>
    </location>
</feature>
<evidence type="ECO:0000313" key="2">
    <source>
        <dbReference type="EMBL" id="OEH86042.1"/>
    </source>
</evidence>
<dbReference type="EMBL" id="MJAT01000008">
    <property type="protein sequence ID" value="OEH86042.1"/>
    <property type="molecule type" value="Genomic_DNA"/>
</dbReference>
<dbReference type="STRING" id="1390249.BHU72_14515"/>